<keyword evidence="7" id="KW-0539">Nucleus</keyword>
<dbReference type="GO" id="GO:0005634">
    <property type="term" value="C:nucleus"/>
    <property type="evidence" value="ECO:0007669"/>
    <property type="project" value="UniProtKB-SubCell"/>
</dbReference>
<dbReference type="PROSITE" id="PS00108">
    <property type="entry name" value="PROTEIN_KINASE_ST"/>
    <property type="match status" value="1"/>
</dbReference>
<evidence type="ECO:0000256" key="3">
    <source>
        <dbReference type="ARBA" id="ARBA00022741"/>
    </source>
</evidence>
<reference evidence="12" key="3">
    <citation type="submission" date="2025-08" db="UniProtKB">
        <authorList>
            <consortium name="Ensembl"/>
        </authorList>
    </citation>
    <scope>IDENTIFICATION</scope>
</reference>
<dbReference type="Gene3D" id="3.30.1740.10">
    <property type="entry name" value="Zinc finger, PARP-type"/>
    <property type="match status" value="1"/>
</dbReference>
<protein>
    <recommendedName>
        <fullName evidence="14">Zinc finger protein</fullName>
    </recommendedName>
</protein>
<evidence type="ECO:0000256" key="4">
    <source>
        <dbReference type="ARBA" id="ARBA00022771"/>
    </source>
</evidence>
<reference evidence="13" key="1">
    <citation type="journal article" date="2002" name="Science">
        <title>The draft genome of Ciona intestinalis: insights into chordate and vertebrate origins.</title>
        <authorList>
            <person name="Dehal P."/>
            <person name="Satou Y."/>
            <person name="Campbell R.K."/>
            <person name="Chapman J."/>
            <person name="Degnan B."/>
            <person name="De Tomaso A."/>
            <person name="Davidson B."/>
            <person name="Di Gregorio A."/>
            <person name="Gelpke M."/>
            <person name="Goodstein D.M."/>
            <person name="Harafuji N."/>
            <person name="Hastings K.E."/>
            <person name="Ho I."/>
            <person name="Hotta K."/>
            <person name="Huang W."/>
            <person name="Kawashima T."/>
            <person name="Lemaire P."/>
            <person name="Martinez D."/>
            <person name="Meinertzhagen I.A."/>
            <person name="Necula S."/>
            <person name="Nonaka M."/>
            <person name="Putnam N."/>
            <person name="Rash S."/>
            <person name="Saiga H."/>
            <person name="Satake M."/>
            <person name="Terry A."/>
            <person name="Yamada L."/>
            <person name="Wang H.G."/>
            <person name="Awazu S."/>
            <person name="Azumi K."/>
            <person name="Boore J."/>
            <person name="Branno M."/>
            <person name="Chin-Bow S."/>
            <person name="DeSantis R."/>
            <person name="Doyle S."/>
            <person name="Francino P."/>
            <person name="Keys D.N."/>
            <person name="Haga S."/>
            <person name="Hayashi H."/>
            <person name="Hino K."/>
            <person name="Imai K.S."/>
            <person name="Inaba K."/>
            <person name="Kano S."/>
            <person name="Kobayashi K."/>
            <person name="Kobayashi M."/>
            <person name="Lee B.I."/>
            <person name="Makabe K.W."/>
            <person name="Manohar C."/>
            <person name="Matassi G."/>
            <person name="Medina M."/>
            <person name="Mochizuki Y."/>
            <person name="Mount S."/>
            <person name="Morishita T."/>
            <person name="Miura S."/>
            <person name="Nakayama A."/>
            <person name="Nishizaka S."/>
            <person name="Nomoto H."/>
            <person name="Ohta F."/>
            <person name="Oishi K."/>
            <person name="Rigoutsos I."/>
            <person name="Sano M."/>
            <person name="Sasaki A."/>
            <person name="Sasakura Y."/>
            <person name="Shoguchi E."/>
            <person name="Shin-i T."/>
            <person name="Spagnuolo A."/>
            <person name="Stainier D."/>
            <person name="Suzuki M.M."/>
            <person name="Tassy O."/>
            <person name="Takatori N."/>
            <person name="Tokuoka M."/>
            <person name="Yagi K."/>
            <person name="Yoshizaki F."/>
            <person name="Wada S."/>
            <person name="Zhang C."/>
            <person name="Hyatt P.D."/>
            <person name="Larimer F."/>
            <person name="Detter C."/>
            <person name="Doggett N."/>
            <person name="Glavina T."/>
            <person name="Hawkins T."/>
            <person name="Richardson P."/>
            <person name="Lucas S."/>
            <person name="Kohara Y."/>
            <person name="Levine M."/>
            <person name="Satoh N."/>
            <person name="Rokhsar D.S."/>
        </authorList>
    </citation>
    <scope>NUCLEOTIDE SEQUENCE [LARGE SCALE GENOMIC DNA]</scope>
</reference>
<dbReference type="InterPro" id="IPR036957">
    <property type="entry name" value="Znf_PARP_sf"/>
</dbReference>
<keyword evidence="6 8" id="KW-0067">ATP-binding</keyword>
<evidence type="ECO:0000256" key="2">
    <source>
        <dbReference type="ARBA" id="ARBA00022723"/>
    </source>
</evidence>
<dbReference type="FunCoup" id="H2XTP1">
    <property type="interactions" value="22"/>
</dbReference>
<feature type="compositionally biased region" description="Basic and acidic residues" evidence="9">
    <location>
        <begin position="501"/>
        <end position="512"/>
    </location>
</feature>
<dbReference type="InterPro" id="IPR051681">
    <property type="entry name" value="Ser/Thr_Kinases-Pseudokinases"/>
</dbReference>
<dbReference type="Ensembl" id="ENSCINT00000034202.1">
    <property type="protein sequence ID" value="ENSCINP00000033025.1"/>
    <property type="gene ID" value="ENSCING00000018036.1"/>
</dbReference>
<dbReference type="Proteomes" id="UP000008144">
    <property type="component" value="Chromosome 11"/>
</dbReference>
<dbReference type="PANTHER" id="PTHR44329:SF291">
    <property type="entry name" value="PROTEIN KINASE DOMAIN-CONTAINING PROTEIN"/>
    <property type="match status" value="1"/>
</dbReference>
<keyword evidence="3 8" id="KW-0547">Nucleotide-binding</keyword>
<proteinExistence type="predicted"/>
<dbReference type="InterPro" id="IPR001510">
    <property type="entry name" value="Znf_PARP"/>
</dbReference>
<feature type="compositionally biased region" description="Polar residues" evidence="9">
    <location>
        <begin position="156"/>
        <end position="166"/>
    </location>
</feature>
<keyword evidence="4" id="KW-0863">Zinc-finger</keyword>
<comment type="subcellular location">
    <subcellularLocation>
        <location evidence="1">Nucleus</location>
    </subcellularLocation>
</comment>
<dbReference type="InterPro" id="IPR011009">
    <property type="entry name" value="Kinase-like_dom_sf"/>
</dbReference>
<dbReference type="InterPro" id="IPR000719">
    <property type="entry name" value="Prot_kinase_dom"/>
</dbReference>
<dbReference type="Pfam" id="PF00069">
    <property type="entry name" value="Pkinase"/>
    <property type="match status" value="1"/>
</dbReference>
<feature type="domain" description="PARP-type" evidence="11">
    <location>
        <begin position="18"/>
        <end position="97"/>
    </location>
</feature>
<dbReference type="PROSITE" id="PS50011">
    <property type="entry name" value="PROTEIN_KINASE_DOM"/>
    <property type="match status" value="1"/>
</dbReference>
<dbReference type="GeneTree" id="ENSGT00940000164384"/>
<dbReference type="GO" id="GO:0007165">
    <property type="term" value="P:signal transduction"/>
    <property type="evidence" value="ECO:0000318"/>
    <property type="project" value="GO_Central"/>
</dbReference>
<evidence type="ECO:0000256" key="1">
    <source>
        <dbReference type="ARBA" id="ARBA00004123"/>
    </source>
</evidence>
<evidence type="ECO:0000256" key="5">
    <source>
        <dbReference type="ARBA" id="ARBA00022833"/>
    </source>
</evidence>
<evidence type="ECO:0000259" key="11">
    <source>
        <dbReference type="PROSITE" id="PS50064"/>
    </source>
</evidence>
<dbReference type="GO" id="GO:0005737">
    <property type="term" value="C:cytoplasm"/>
    <property type="evidence" value="ECO:0000318"/>
    <property type="project" value="GO_Central"/>
</dbReference>
<evidence type="ECO:0000256" key="9">
    <source>
        <dbReference type="SAM" id="MobiDB-lite"/>
    </source>
</evidence>
<dbReference type="GO" id="GO:0005524">
    <property type="term" value="F:ATP binding"/>
    <property type="evidence" value="ECO:0007669"/>
    <property type="project" value="UniProtKB-UniRule"/>
</dbReference>
<keyword evidence="2" id="KW-0479">Metal-binding</keyword>
<feature type="region of interest" description="Disordered" evidence="9">
    <location>
        <begin position="483"/>
        <end position="512"/>
    </location>
</feature>
<feature type="compositionally biased region" description="Basic and acidic residues" evidence="9">
    <location>
        <begin position="123"/>
        <end position="134"/>
    </location>
</feature>
<feature type="region of interest" description="Disordered" evidence="9">
    <location>
        <begin position="123"/>
        <end position="166"/>
    </location>
</feature>
<accession>H2XTP1</accession>
<evidence type="ECO:0000256" key="8">
    <source>
        <dbReference type="PROSITE-ProRule" id="PRU10141"/>
    </source>
</evidence>
<sequence length="512" mass="58801">MGPSKGDAEFRHQRSFEYGVRGKKGKAPTCRGCQTRIETGNGRITISFPNSDSDANKTHPYTNYYHIPCVFLKLHRETERNDNYRYINSIRDIRNCDSPNESDCGLINELIMDVDGKGKLKESRKWKQWREQKKSSSQASASNNGDKKGSRKRSNSKISNEIASKTSSMNSKIREYKADELETVRGILGSGGFATVRLVFHKSFGMYAIKCMKSSKKEWENMEREIKLLEVGRHDNVLCLRGYTVWTRSCGIIIDYMQGGDLKSLLEMENIQNIKPSLKLRFMSHAASGIRFLHNAQERKRIVHHDLKPENFLLDQNLKLVISDFGGSVLGTKTIGMAGRTRGKENLHHTPIYTAPELFDTFLKTKSNSSSDVYSFAICIHATLTRTMPELGKLTAKEFQEKVKQGDRPHLGDIGALKQNLEEDKVEWENVQCLEKIMIECWDKEPSARPNMVDVDDRLMKQLDFNKDVQEHANEVYRMMALNSQSQSTQEQRYPLTDFRFPFKDPEKKKKK</sequence>
<dbReference type="GO" id="GO:0008270">
    <property type="term" value="F:zinc ion binding"/>
    <property type="evidence" value="ECO:0007669"/>
    <property type="project" value="UniProtKB-KW"/>
</dbReference>
<dbReference type="PROSITE" id="PS00107">
    <property type="entry name" value="PROTEIN_KINASE_ATP"/>
    <property type="match status" value="1"/>
</dbReference>
<feature type="compositionally biased region" description="Low complexity" evidence="9">
    <location>
        <begin position="135"/>
        <end position="144"/>
    </location>
</feature>
<feature type="domain" description="Protein kinase" evidence="10">
    <location>
        <begin position="182"/>
        <end position="463"/>
    </location>
</feature>
<reference evidence="12" key="2">
    <citation type="journal article" date="2008" name="Genome Biol.">
        <title>Improved genome assembly and evidence-based global gene model set for the chordate Ciona intestinalis: new insight into intron and operon populations.</title>
        <authorList>
            <person name="Satou Y."/>
            <person name="Mineta K."/>
            <person name="Ogasawara M."/>
            <person name="Sasakura Y."/>
            <person name="Shoguchi E."/>
            <person name="Ueno K."/>
            <person name="Yamada L."/>
            <person name="Matsumoto J."/>
            <person name="Wasserscheid J."/>
            <person name="Dewar K."/>
            <person name="Wiley G.B."/>
            <person name="Macmil S.L."/>
            <person name="Roe B.A."/>
            <person name="Zeller R.W."/>
            <person name="Hastings K.E."/>
            <person name="Lemaire P."/>
            <person name="Lindquist E."/>
            <person name="Endo T."/>
            <person name="Hotta K."/>
            <person name="Inaba K."/>
        </authorList>
    </citation>
    <scope>NUCLEOTIDE SEQUENCE [LARGE SCALE GENOMIC DNA]</scope>
    <source>
        <strain evidence="12">wild type</strain>
    </source>
</reference>
<dbReference type="SMART" id="SM00220">
    <property type="entry name" value="S_TKc"/>
    <property type="match status" value="1"/>
</dbReference>
<dbReference type="GO" id="GO:0004672">
    <property type="term" value="F:protein kinase activity"/>
    <property type="evidence" value="ECO:0000318"/>
    <property type="project" value="GO_Central"/>
</dbReference>
<dbReference type="PANTHER" id="PTHR44329">
    <property type="entry name" value="SERINE/THREONINE-PROTEIN KINASE TNNI3K-RELATED"/>
    <property type="match status" value="1"/>
</dbReference>
<evidence type="ECO:0000313" key="13">
    <source>
        <dbReference type="Proteomes" id="UP000008144"/>
    </source>
</evidence>
<evidence type="ECO:0000259" key="10">
    <source>
        <dbReference type="PROSITE" id="PS50011"/>
    </source>
</evidence>
<dbReference type="SUPFAM" id="SSF56112">
    <property type="entry name" value="Protein kinase-like (PK-like)"/>
    <property type="match status" value="1"/>
</dbReference>
<evidence type="ECO:0000313" key="12">
    <source>
        <dbReference type="Ensembl" id="ENSCINP00000033025.1"/>
    </source>
</evidence>
<reference evidence="12" key="4">
    <citation type="submission" date="2025-09" db="UniProtKB">
        <authorList>
            <consortium name="Ensembl"/>
        </authorList>
    </citation>
    <scope>IDENTIFICATION</scope>
</reference>
<dbReference type="InterPro" id="IPR017441">
    <property type="entry name" value="Protein_kinase_ATP_BS"/>
</dbReference>
<dbReference type="AlphaFoldDB" id="H2XTP1"/>
<feature type="compositionally biased region" description="Polar residues" evidence="9">
    <location>
        <begin position="483"/>
        <end position="492"/>
    </location>
</feature>
<evidence type="ECO:0000256" key="6">
    <source>
        <dbReference type="ARBA" id="ARBA00022840"/>
    </source>
</evidence>
<dbReference type="GO" id="GO:0003677">
    <property type="term" value="F:DNA binding"/>
    <property type="evidence" value="ECO:0007669"/>
    <property type="project" value="InterPro"/>
</dbReference>
<name>H2XTP1_CIOIN</name>
<organism evidence="12 13">
    <name type="scientific">Ciona intestinalis</name>
    <name type="common">Transparent sea squirt</name>
    <name type="synonym">Ascidia intestinalis</name>
    <dbReference type="NCBI Taxonomy" id="7719"/>
    <lineage>
        <taxon>Eukaryota</taxon>
        <taxon>Metazoa</taxon>
        <taxon>Chordata</taxon>
        <taxon>Tunicata</taxon>
        <taxon>Ascidiacea</taxon>
        <taxon>Phlebobranchia</taxon>
        <taxon>Cionidae</taxon>
        <taxon>Ciona</taxon>
    </lineage>
</organism>
<keyword evidence="5" id="KW-0862">Zinc</keyword>
<dbReference type="InParanoid" id="H2XTP1"/>
<keyword evidence="13" id="KW-1185">Reference proteome</keyword>
<feature type="binding site" evidence="8">
    <location>
        <position position="210"/>
    </location>
    <ligand>
        <name>ATP</name>
        <dbReference type="ChEBI" id="CHEBI:30616"/>
    </ligand>
</feature>
<dbReference type="PROSITE" id="PS50064">
    <property type="entry name" value="ZF_PARP_2"/>
    <property type="match status" value="1"/>
</dbReference>
<dbReference type="STRING" id="7719.ENSCINP00000033025"/>
<dbReference type="Gene3D" id="1.10.510.10">
    <property type="entry name" value="Transferase(Phosphotransferase) domain 1"/>
    <property type="match status" value="1"/>
</dbReference>
<evidence type="ECO:0008006" key="14">
    <source>
        <dbReference type="Google" id="ProtNLM"/>
    </source>
</evidence>
<dbReference type="HOGENOM" id="CLU_532019_0_0_1"/>
<evidence type="ECO:0000256" key="7">
    <source>
        <dbReference type="ARBA" id="ARBA00023242"/>
    </source>
</evidence>
<dbReference type="EMBL" id="EAAA01000649">
    <property type="status" value="NOT_ANNOTATED_CDS"/>
    <property type="molecule type" value="Genomic_DNA"/>
</dbReference>
<dbReference type="InterPro" id="IPR008271">
    <property type="entry name" value="Ser/Thr_kinase_AS"/>
</dbReference>